<keyword evidence="2" id="KW-0378">Hydrolase</keyword>
<evidence type="ECO:0000259" key="1">
    <source>
        <dbReference type="SMART" id="SM00507"/>
    </source>
</evidence>
<keyword evidence="2" id="KW-0540">Nuclease</keyword>
<dbReference type="SMART" id="SM00507">
    <property type="entry name" value="HNHc"/>
    <property type="match status" value="1"/>
</dbReference>
<reference evidence="2 3" key="1">
    <citation type="submission" date="2023-09" db="EMBL/GenBank/DDBJ databases">
        <title>Xinfangfangia sedmenti sp. nov., isolated the sedment.</title>
        <authorList>
            <person name="Xu L."/>
        </authorList>
    </citation>
    <scope>NUCLEOTIDE SEQUENCE [LARGE SCALE GENOMIC DNA]</scope>
    <source>
        <strain evidence="2 3">LG-4</strain>
    </source>
</reference>
<dbReference type="Pfam" id="PF01844">
    <property type="entry name" value="HNH"/>
    <property type="match status" value="1"/>
</dbReference>
<keyword evidence="3" id="KW-1185">Reference proteome</keyword>
<dbReference type="EC" id="3.1.-.-" evidence="2"/>
<dbReference type="EMBL" id="JAVKPH010000048">
    <property type="protein sequence ID" value="MDR5655147.1"/>
    <property type="molecule type" value="Genomic_DNA"/>
</dbReference>
<dbReference type="InterPro" id="IPR003615">
    <property type="entry name" value="HNH_nuc"/>
</dbReference>
<dbReference type="GO" id="GO:0004519">
    <property type="term" value="F:endonuclease activity"/>
    <property type="evidence" value="ECO:0007669"/>
    <property type="project" value="UniProtKB-KW"/>
</dbReference>
<protein>
    <submittedName>
        <fullName evidence="2">HNH endonuclease signature motif containing protein</fullName>
        <ecNumber evidence="2">3.1.-.-</ecNumber>
    </submittedName>
</protein>
<dbReference type="Gene3D" id="1.10.30.50">
    <property type="match status" value="1"/>
</dbReference>
<dbReference type="PANTHER" id="PTHR33877:SF1">
    <property type="entry name" value="TYPE IV METHYL-DIRECTED RESTRICTION ENZYME ECOKMCRA"/>
    <property type="match status" value="1"/>
</dbReference>
<dbReference type="Proteomes" id="UP001247754">
    <property type="component" value="Unassembled WGS sequence"/>
</dbReference>
<sequence length="178" mass="20698">MQVWEWPDSKWKRPKLTVADHVYWSYAWLIATRIAQRQGQPVGHRRRNYMAVPNFYKLLRGEKTLSSLERDLFQSFLVSPACMHCGSGLELTMDHLIPRSRGGGADAENIVTCCKHCNSARGNLDLMIWYRRRSQFPTLVLMRQYLKLCHKYASTLQLLDVEVGEAQRRGLPFEPRAC</sequence>
<evidence type="ECO:0000313" key="3">
    <source>
        <dbReference type="Proteomes" id="UP001247754"/>
    </source>
</evidence>
<keyword evidence="2" id="KW-0255">Endonuclease</keyword>
<dbReference type="InterPro" id="IPR052892">
    <property type="entry name" value="NA-targeting_endonuclease"/>
</dbReference>
<organism evidence="2 3">
    <name type="scientific">Ruixingdingia sedimenti</name>
    <dbReference type="NCBI Taxonomy" id="3073604"/>
    <lineage>
        <taxon>Bacteria</taxon>
        <taxon>Pseudomonadati</taxon>
        <taxon>Pseudomonadota</taxon>
        <taxon>Alphaproteobacteria</taxon>
        <taxon>Rhodobacterales</taxon>
        <taxon>Paracoccaceae</taxon>
        <taxon>Ruixingdingia</taxon>
    </lineage>
</organism>
<dbReference type="PANTHER" id="PTHR33877">
    <property type="entry name" value="SLL1193 PROTEIN"/>
    <property type="match status" value="1"/>
</dbReference>
<dbReference type="GO" id="GO:0016787">
    <property type="term" value="F:hydrolase activity"/>
    <property type="evidence" value="ECO:0007669"/>
    <property type="project" value="UniProtKB-KW"/>
</dbReference>
<comment type="caution">
    <text evidence="2">The sequence shown here is derived from an EMBL/GenBank/DDBJ whole genome shotgun (WGS) entry which is preliminary data.</text>
</comment>
<proteinExistence type="predicted"/>
<name>A0ABU1FE52_9RHOB</name>
<evidence type="ECO:0000313" key="2">
    <source>
        <dbReference type="EMBL" id="MDR5655147.1"/>
    </source>
</evidence>
<dbReference type="InterPro" id="IPR002711">
    <property type="entry name" value="HNH"/>
</dbReference>
<dbReference type="CDD" id="cd00085">
    <property type="entry name" value="HNHc"/>
    <property type="match status" value="1"/>
</dbReference>
<gene>
    <name evidence="2" type="ORF">RGD00_21280</name>
</gene>
<dbReference type="RefSeq" id="WP_310459257.1">
    <property type="nucleotide sequence ID" value="NZ_JAVKPH010000048.1"/>
</dbReference>
<accession>A0ABU1FE52</accession>
<feature type="domain" description="HNH nuclease" evidence="1">
    <location>
        <begin position="67"/>
        <end position="119"/>
    </location>
</feature>